<feature type="transmembrane region" description="Helical" evidence="1">
    <location>
        <begin position="15"/>
        <end position="35"/>
    </location>
</feature>
<evidence type="ECO:0000313" key="3">
    <source>
        <dbReference type="Proteomes" id="UP000018719"/>
    </source>
</evidence>
<name>V6HMN3_9LEPT</name>
<keyword evidence="1" id="KW-0812">Transmembrane</keyword>
<dbReference type="Proteomes" id="UP000018719">
    <property type="component" value="Unassembled WGS sequence"/>
</dbReference>
<keyword evidence="1" id="KW-1133">Transmembrane helix</keyword>
<evidence type="ECO:0000313" key="2">
    <source>
        <dbReference type="EMBL" id="EQA38160.1"/>
    </source>
</evidence>
<comment type="caution">
    <text evidence="2">The sequence shown here is derived from an EMBL/GenBank/DDBJ whole genome shotgun (WGS) entry which is preliminary data.</text>
</comment>
<dbReference type="EMBL" id="AHMM02000015">
    <property type="protein sequence ID" value="EQA38160.1"/>
    <property type="molecule type" value="Genomic_DNA"/>
</dbReference>
<protein>
    <submittedName>
        <fullName evidence="2">Uncharacterized protein</fullName>
    </submittedName>
</protein>
<feature type="transmembrane region" description="Helical" evidence="1">
    <location>
        <begin position="134"/>
        <end position="153"/>
    </location>
</feature>
<dbReference type="STRING" id="1049790.LEP1GSC047_4203"/>
<gene>
    <name evidence="2" type="ORF">LEP1GSC047_4203</name>
</gene>
<dbReference type="AlphaFoldDB" id="V6HMN3"/>
<keyword evidence="1" id="KW-0472">Membrane</keyword>
<feature type="transmembrane region" description="Helical" evidence="1">
    <location>
        <begin position="56"/>
        <end position="76"/>
    </location>
</feature>
<accession>V6HMN3</accession>
<reference evidence="2 3" key="1">
    <citation type="submission" date="2013-05" db="EMBL/GenBank/DDBJ databases">
        <authorList>
            <person name="Harkins D.M."/>
            <person name="Durkin A.S."/>
            <person name="Brinkac L.M."/>
            <person name="Haft D.H."/>
            <person name="Selengut J.D."/>
            <person name="Sanka R."/>
            <person name="DePew J."/>
            <person name="Purushe J."/>
            <person name="Hartskeerl R.A."/>
            <person name="Ahmed A."/>
            <person name="van der Linden H."/>
            <person name="Goris M.G.A."/>
            <person name="Vinetz J.M."/>
            <person name="Sutton G.G."/>
            <person name="Nierman W.C."/>
            <person name="Fouts D.E."/>
        </authorList>
    </citation>
    <scope>NUCLEOTIDE SEQUENCE [LARGE SCALE GENOMIC DNA]</scope>
    <source>
        <strain evidence="2 3">10</strain>
    </source>
</reference>
<organism evidence="2 3">
    <name type="scientific">Leptospira inadai serovar Lyme str. 10</name>
    <dbReference type="NCBI Taxonomy" id="1049790"/>
    <lineage>
        <taxon>Bacteria</taxon>
        <taxon>Pseudomonadati</taxon>
        <taxon>Spirochaetota</taxon>
        <taxon>Spirochaetia</taxon>
        <taxon>Leptospirales</taxon>
        <taxon>Leptospiraceae</taxon>
        <taxon>Leptospira</taxon>
    </lineage>
</organism>
<sequence>MWIIPYNEKMEQKTLKILLTIYIIYSLVKFYEFFFRKEEVKMKGLELVYEKGGGKIIRIFDSVILILMIVFMLLLLLSGVEYLSFTTGLLVGMTIIQVFFHRFDNPLPPEKSPKPPLTALKLMSYSIQANPGKAWRELILMTVIFLWSLYMLATKGFGLF</sequence>
<proteinExistence type="predicted"/>
<feature type="transmembrane region" description="Helical" evidence="1">
    <location>
        <begin position="82"/>
        <end position="100"/>
    </location>
</feature>
<evidence type="ECO:0000256" key="1">
    <source>
        <dbReference type="SAM" id="Phobius"/>
    </source>
</evidence>